<dbReference type="EMBL" id="FOGT01000004">
    <property type="protein sequence ID" value="SER86188.1"/>
    <property type="molecule type" value="Genomic_DNA"/>
</dbReference>
<gene>
    <name evidence="1" type="ORF">SAMN05518684_104308</name>
</gene>
<evidence type="ECO:0000313" key="1">
    <source>
        <dbReference type="EMBL" id="SER86188.1"/>
    </source>
</evidence>
<dbReference type="RefSeq" id="WP_093049320.1">
    <property type="nucleotide sequence ID" value="NZ_FOGT01000004.1"/>
</dbReference>
<reference evidence="2" key="1">
    <citation type="submission" date="2016-10" db="EMBL/GenBank/DDBJ databases">
        <authorList>
            <person name="Varghese N."/>
            <person name="Submissions S."/>
        </authorList>
    </citation>
    <scope>NUCLEOTIDE SEQUENCE [LARGE SCALE GENOMIC DNA]</scope>
    <source>
        <strain evidence="2">S9</strain>
    </source>
</reference>
<dbReference type="AlphaFoldDB" id="A0A1H9SMS4"/>
<accession>A0A1H9SMS4</accession>
<organism evidence="1 2">
    <name type="scientific">Salipaludibacillus aurantiacus</name>
    <dbReference type="NCBI Taxonomy" id="1601833"/>
    <lineage>
        <taxon>Bacteria</taxon>
        <taxon>Bacillati</taxon>
        <taxon>Bacillota</taxon>
        <taxon>Bacilli</taxon>
        <taxon>Bacillales</taxon>
        <taxon>Bacillaceae</taxon>
    </lineage>
</organism>
<proteinExistence type="predicted"/>
<evidence type="ECO:0000313" key="2">
    <source>
        <dbReference type="Proteomes" id="UP000198571"/>
    </source>
</evidence>
<name>A0A1H9SMS4_9BACI</name>
<dbReference type="Proteomes" id="UP000198571">
    <property type="component" value="Unassembled WGS sequence"/>
</dbReference>
<protein>
    <recommendedName>
        <fullName evidence="3">Cytosolic protein</fullName>
    </recommendedName>
</protein>
<sequence length="74" mass="8690">MYVGRDMTELLMVPKTDWTEKELAYFHQLFQQISPYLSVEGVTIHREIVTEIMDRGGLPKMEADWTSGTRLHFD</sequence>
<dbReference type="STRING" id="1601833.SAMN05518684_104308"/>
<evidence type="ECO:0008006" key="3">
    <source>
        <dbReference type="Google" id="ProtNLM"/>
    </source>
</evidence>
<keyword evidence="2" id="KW-1185">Reference proteome</keyword>
<dbReference type="OrthoDB" id="2691543at2"/>